<evidence type="ECO:0000313" key="4">
    <source>
        <dbReference type="Proteomes" id="UP000285138"/>
    </source>
</evidence>
<dbReference type="InterPro" id="IPR014729">
    <property type="entry name" value="Rossmann-like_a/b/a_fold"/>
</dbReference>
<dbReference type="SUPFAM" id="SSF52402">
    <property type="entry name" value="Adenine nucleotide alpha hydrolases-like"/>
    <property type="match status" value="2"/>
</dbReference>
<name>A0A424YIA1_9FIRM</name>
<dbReference type="EMBL" id="QZAA01000040">
    <property type="protein sequence ID" value="RQD78049.1"/>
    <property type="molecule type" value="Genomic_DNA"/>
</dbReference>
<dbReference type="InterPro" id="IPR006015">
    <property type="entry name" value="Universal_stress_UspA"/>
</dbReference>
<proteinExistence type="inferred from homology"/>
<evidence type="ECO:0000259" key="2">
    <source>
        <dbReference type="Pfam" id="PF00582"/>
    </source>
</evidence>
<evidence type="ECO:0000313" key="3">
    <source>
        <dbReference type="EMBL" id="RQD78049.1"/>
    </source>
</evidence>
<dbReference type="InterPro" id="IPR006016">
    <property type="entry name" value="UspA"/>
</dbReference>
<comment type="similarity">
    <text evidence="1">Belongs to the universal stress protein A family.</text>
</comment>
<dbReference type="AlphaFoldDB" id="A0A424YIA1"/>
<reference evidence="3 4" key="1">
    <citation type="submission" date="2018-08" db="EMBL/GenBank/DDBJ databases">
        <title>The metabolism and importance of syntrophic acetate oxidation coupled to methane or sulfide production in haloalkaline environments.</title>
        <authorList>
            <person name="Timmers P.H.A."/>
            <person name="Vavourakis C.D."/>
            <person name="Sorokin D.Y."/>
            <person name="Sinninghe Damste J.S."/>
            <person name="Muyzer G."/>
            <person name="Stams A.J.M."/>
            <person name="Plugge C.M."/>
        </authorList>
    </citation>
    <scope>NUCLEOTIDE SEQUENCE [LARGE SCALE GENOMIC DNA]</scope>
    <source>
        <strain evidence="3">MSAO_Bac1</strain>
    </source>
</reference>
<sequence length="281" mass="31811">MFKKILLCYDFSQPSEELFNFLDELKEFDAEEVIITHVIEEGMRAFKIHEKAEEYFAPKKKELEEKGFLVHVEIPVGFLAEEVKRLARRENVSLILLGARGKSRIKEMLLGSLASNVIRIAENPVFIEKYKKENGDYKPVCSEKFCKILCPTDFSDPSLEIFEKVKELAKMRPDKIKEVVLSHVIARGESEKEIEAYKGKALGFLERMKKDLEAFGPQVKTDLSQGMPSEVINALAEEEGTTLIIMATRGAGGIKELLLGSTAENVARRSTRPVMLFPVKP</sequence>
<dbReference type="PANTHER" id="PTHR46268:SF26">
    <property type="entry name" value="UNIVERSAL STRESS PROTEIN MJ0577"/>
    <property type="match status" value="1"/>
</dbReference>
<dbReference type="PANTHER" id="PTHR46268">
    <property type="entry name" value="STRESS RESPONSE PROTEIN NHAX"/>
    <property type="match status" value="1"/>
</dbReference>
<protein>
    <submittedName>
        <fullName evidence="3">Universal stress protein</fullName>
    </submittedName>
</protein>
<comment type="caution">
    <text evidence="3">The sequence shown here is derived from an EMBL/GenBank/DDBJ whole genome shotgun (WGS) entry which is preliminary data.</text>
</comment>
<dbReference type="CDD" id="cd00293">
    <property type="entry name" value="USP-like"/>
    <property type="match status" value="2"/>
</dbReference>
<gene>
    <name evidence="3" type="ORF">D5R97_01075</name>
</gene>
<dbReference type="Proteomes" id="UP000285138">
    <property type="component" value="Unassembled WGS sequence"/>
</dbReference>
<accession>A0A424YIA1</accession>
<dbReference type="Gene3D" id="3.40.50.620">
    <property type="entry name" value="HUPs"/>
    <property type="match status" value="2"/>
</dbReference>
<dbReference type="Pfam" id="PF00582">
    <property type="entry name" value="Usp"/>
    <property type="match status" value="2"/>
</dbReference>
<evidence type="ECO:0000256" key="1">
    <source>
        <dbReference type="ARBA" id="ARBA00008791"/>
    </source>
</evidence>
<organism evidence="3 4">
    <name type="scientific">Candidatus Syntrophonatronum acetioxidans</name>
    <dbReference type="NCBI Taxonomy" id="1795816"/>
    <lineage>
        <taxon>Bacteria</taxon>
        <taxon>Bacillati</taxon>
        <taxon>Bacillota</taxon>
        <taxon>Clostridia</taxon>
        <taxon>Eubacteriales</taxon>
        <taxon>Syntrophomonadaceae</taxon>
        <taxon>Candidatus Syntrophonatronum</taxon>
    </lineage>
</organism>
<dbReference type="PRINTS" id="PR01438">
    <property type="entry name" value="UNVRSLSTRESS"/>
</dbReference>
<feature type="domain" description="UspA" evidence="2">
    <location>
        <begin position="147"/>
        <end position="277"/>
    </location>
</feature>
<feature type="domain" description="UspA" evidence="2">
    <location>
        <begin position="1"/>
        <end position="127"/>
    </location>
</feature>